<protein>
    <recommendedName>
        <fullName evidence="3">AB hydrolase-1 domain-containing protein</fullName>
    </recommendedName>
</protein>
<proteinExistence type="predicted"/>
<name>A0AA38VJ15_9PEZI</name>
<evidence type="ECO:0008006" key="3">
    <source>
        <dbReference type="Google" id="ProtNLM"/>
    </source>
</evidence>
<accession>A0AA38VJ15</accession>
<reference evidence="1" key="1">
    <citation type="submission" date="2022-07" db="EMBL/GenBank/DDBJ databases">
        <title>Fungi with potential for degradation of polypropylene.</title>
        <authorList>
            <person name="Gostincar C."/>
        </authorList>
    </citation>
    <scope>NUCLEOTIDE SEQUENCE</scope>
    <source>
        <strain evidence="1">EXF-13287</strain>
    </source>
</reference>
<keyword evidence="2" id="KW-1185">Reference proteome</keyword>
<dbReference type="Proteomes" id="UP001174691">
    <property type="component" value="Unassembled WGS sequence"/>
</dbReference>
<sequence>MYIPSYRDQGNFVAWNLGPEPGHWWNDSQFPVHNRETAWAEATRARYVEFDTVENVQLHSDVAAVAVDSGKLGDSVVLVTNSAGGIRGLLTAIKSTTQRVKALVMYEIAGSVLPDTAGVPAKQNGFGPFVVPLEDYKRLAELEMVQFVWGDHRSPKELEDVSRYVGNWTEFVENSKLASKIINELGGKSEVFFLGDDAGLKGSSHVAFMDMDNVKVANLLEGVLRKAGLAGYKKSDWWPRWRVW</sequence>
<dbReference type="Gene3D" id="3.40.50.1820">
    <property type="entry name" value="alpha/beta hydrolase"/>
    <property type="match status" value="1"/>
</dbReference>
<organism evidence="1 2">
    <name type="scientific">Coniochaeta hoffmannii</name>
    <dbReference type="NCBI Taxonomy" id="91930"/>
    <lineage>
        <taxon>Eukaryota</taxon>
        <taxon>Fungi</taxon>
        <taxon>Dikarya</taxon>
        <taxon>Ascomycota</taxon>
        <taxon>Pezizomycotina</taxon>
        <taxon>Sordariomycetes</taxon>
        <taxon>Sordariomycetidae</taxon>
        <taxon>Coniochaetales</taxon>
        <taxon>Coniochaetaceae</taxon>
        <taxon>Coniochaeta</taxon>
    </lineage>
</organism>
<evidence type="ECO:0000313" key="1">
    <source>
        <dbReference type="EMBL" id="KAJ9130606.1"/>
    </source>
</evidence>
<dbReference type="InterPro" id="IPR029058">
    <property type="entry name" value="AB_hydrolase_fold"/>
</dbReference>
<dbReference type="EMBL" id="JANBVN010000262">
    <property type="protein sequence ID" value="KAJ9130606.1"/>
    <property type="molecule type" value="Genomic_DNA"/>
</dbReference>
<evidence type="ECO:0000313" key="2">
    <source>
        <dbReference type="Proteomes" id="UP001174691"/>
    </source>
</evidence>
<gene>
    <name evidence="1" type="ORF">NKR19_g9828</name>
</gene>
<comment type="caution">
    <text evidence="1">The sequence shown here is derived from an EMBL/GenBank/DDBJ whole genome shotgun (WGS) entry which is preliminary data.</text>
</comment>
<dbReference type="AlphaFoldDB" id="A0AA38VJ15"/>